<evidence type="ECO:0000313" key="1">
    <source>
        <dbReference type="EMBL" id="MBE9031024.1"/>
    </source>
</evidence>
<dbReference type="AlphaFoldDB" id="A0A928Z3T6"/>
<proteinExistence type="predicted"/>
<comment type="caution">
    <text evidence="1">The sequence shown here is derived from an EMBL/GenBank/DDBJ whole genome shotgun (WGS) entry which is preliminary data.</text>
</comment>
<evidence type="ECO:0008006" key="3">
    <source>
        <dbReference type="Google" id="ProtNLM"/>
    </source>
</evidence>
<dbReference type="Proteomes" id="UP000625316">
    <property type="component" value="Unassembled WGS sequence"/>
</dbReference>
<dbReference type="SUPFAM" id="SSF53756">
    <property type="entry name" value="UDP-Glycosyltransferase/glycogen phosphorylase"/>
    <property type="match status" value="1"/>
</dbReference>
<sequence length="440" mass="49625">MLIISPHFPPINAPDHQRIRVALPYFAEFGWEATVLAVKPENVPHSQDAKLVDALSPDLRVIYVDALPSKYTKLVGLGNVGWRCLLEMQKIGDQLFRSEVFDLVFFSTTIFPVMLLGKRWWQKFGLPYVLDFQDPWRSDYHAGNKQSTPPGGRLKYGITQFLARWSEPQAMQAVKQVISVSPSYPEVLQRRYPWVKAEQFTVLPFGAPEKDFAQLPQLNVTHPIFDPEDDQQHWVYVGRGGSDMHTALKILFDGIQTARNQAPEVWKPIQLHFVGTSYAPPHLAMKTIEAMAEACGVADMVTEHTSRIPYFEAQQLLVDSDVIMMIGSDDASYTASKLYPCILAKKPILAVFHAASSVVDILEDCQAGKVVRFSETDVPKPADSAIVLQKFAQRQIPCDTNWEAFQPYTGQEMTRQLCAVFDRCLEPSDNATRRTPVPTD</sequence>
<evidence type="ECO:0000313" key="2">
    <source>
        <dbReference type="Proteomes" id="UP000625316"/>
    </source>
</evidence>
<name>A0A928Z3T6_9CYAN</name>
<gene>
    <name evidence="1" type="ORF">IQ266_14920</name>
</gene>
<keyword evidence="2" id="KW-1185">Reference proteome</keyword>
<accession>A0A928Z3T6</accession>
<reference evidence="1" key="1">
    <citation type="submission" date="2020-10" db="EMBL/GenBank/DDBJ databases">
        <authorList>
            <person name="Castelo-Branco R."/>
            <person name="Eusebio N."/>
            <person name="Adriana R."/>
            <person name="Vieira A."/>
            <person name="Brugerolle De Fraissinette N."/>
            <person name="Rezende De Castro R."/>
            <person name="Schneider M.P."/>
            <person name="Vasconcelos V."/>
            <person name="Leao P.N."/>
        </authorList>
    </citation>
    <scope>NUCLEOTIDE SEQUENCE</scope>
    <source>
        <strain evidence="1">LEGE 11480</strain>
    </source>
</reference>
<organism evidence="1 2">
    <name type="scientific">Romeriopsis navalis LEGE 11480</name>
    <dbReference type="NCBI Taxonomy" id="2777977"/>
    <lineage>
        <taxon>Bacteria</taxon>
        <taxon>Bacillati</taxon>
        <taxon>Cyanobacteriota</taxon>
        <taxon>Cyanophyceae</taxon>
        <taxon>Leptolyngbyales</taxon>
        <taxon>Leptolyngbyaceae</taxon>
        <taxon>Romeriopsis</taxon>
        <taxon>Romeriopsis navalis</taxon>
    </lineage>
</organism>
<dbReference type="Gene3D" id="3.40.50.2000">
    <property type="entry name" value="Glycogen Phosphorylase B"/>
    <property type="match status" value="1"/>
</dbReference>
<protein>
    <recommendedName>
        <fullName evidence="3">Glycosyltransferase subfamily 4-like N-terminal domain-containing protein</fullName>
    </recommendedName>
</protein>
<dbReference type="EMBL" id="JADEXQ010000050">
    <property type="protein sequence ID" value="MBE9031024.1"/>
    <property type="molecule type" value="Genomic_DNA"/>
</dbReference>